<dbReference type="InterPro" id="IPR036691">
    <property type="entry name" value="Endo/exonu/phosph_ase_sf"/>
</dbReference>
<reference evidence="2 3" key="1">
    <citation type="submission" date="2020-12" db="EMBL/GenBank/DDBJ databases">
        <title>Olleya sediminilitoris sp. nov., isolated from a tidal flat.</title>
        <authorList>
            <person name="Park S."/>
            <person name="Yoon J.-H."/>
        </authorList>
    </citation>
    <scope>NUCLEOTIDE SEQUENCE [LARGE SCALE GENOMIC DNA]</scope>
    <source>
        <strain evidence="2 3">YSTF-M6</strain>
    </source>
</reference>
<feature type="domain" description="Endonuclease/exonuclease/phosphatase" evidence="1">
    <location>
        <begin position="16"/>
        <end position="322"/>
    </location>
</feature>
<evidence type="ECO:0000259" key="1">
    <source>
        <dbReference type="Pfam" id="PF19580"/>
    </source>
</evidence>
<dbReference type="SUPFAM" id="SSF56219">
    <property type="entry name" value="DNase I-like"/>
    <property type="match status" value="1"/>
</dbReference>
<dbReference type="Gene3D" id="3.60.10.10">
    <property type="entry name" value="Endonuclease/exonuclease/phosphatase"/>
    <property type="match status" value="1"/>
</dbReference>
<keyword evidence="2" id="KW-0378">Hydrolase</keyword>
<proteinExistence type="predicted"/>
<dbReference type="PANTHER" id="PTHR42834">
    <property type="entry name" value="ENDONUCLEASE/EXONUCLEASE/PHOSPHATASE FAMILY PROTEIN (AFU_ORTHOLOGUE AFUA_3G09210)"/>
    <property type="match status" value="1"/>
</dbReference>
<gene>
    <name evidence="2" type="ORF">JAO71_12575</name>
</gene>
<keyword evidence="2" id="KW-0540">Nuclease</keyword>
<evidence type="ECO:0000313" key="2">
    <source>
        <dbReference type="EMBL" id="MBL7560635.1"/>
    </source>
</evidence>
<dbReference type="Proteomes" id="UP000605013">
    <property type="component" value="Unassembled WGS sequence"/>
</dbReference>
<dbReference type="PANTHER" id="PTHR42834:SF1">
    <property type="entry name" value="ENDONUCLEASE_EXONUCLEASE_PHOSPHATASE FAMILY PROTEIN (AFU_ORTHOLOGUE AFUA_3G09210)"/>
    <property type="match status" value="1"/>
</dbReference>
<dbReference type="Pfam" id="PF19580">
    <property type="entry name" value="Exo_endo_phos_3"/>
    <property type="match status" value="1"/>
</dbReference>
<dbReference type="InterPro" id="IPR005135">
    <property type="entry name" value="Endo/exonuclease/phosphatase"/>
</dbReference>
<name>A0ABS1WNF2_9FLAO</name>
<evidence type="ECO:0000313" key="3">
    <source>
        <dbReference type="Proteomes" id="UP000605013"/>
    </source>
</evidence>
<dbReference type="GO" id="GO:0004519">
    <property type="term" value="F:endonuclease activity"/>
    <property type="evidence" value="ECO:0007669"/>
    <property type="project" value="UniProtKB-KW"/>
</dbReference>
<keyword evidence="3" id="KW-1185">Reference proteome</keyword>
<dbReference type="RefSeq" id="WP_203001128.1">
    <property type="nucleotide sequence ID" value="NZ_JAEMEF010000012.1"/>
</dbReference>
<dbReference type="EMBL" id="JAEMEF010000012">
    <property type="protein sequence ID" value="MBL7560635.1"/>
    <property type="molecule type" value="Genomic_DNA"/>
</dbReference>
<comment type="caution">
    <text evidence="2">The sequence shown here is derived from an EMBL/GenBank/DDBJ whole genome shotgun (WGS) entry which is preliminary data.</text>
</comment>
<organism evidence="2 3">
    <name type="scientific">Olleya sediminilitoris</name>
    <dbReference type="NCBI Taxonomy" id="2795739"/>
    <lineage>
        <taxon>Bacteria</taxon>
        <taxon>Pseudomonadati</taxon>
        <taxon>Bacteroidota</taxon>
        <taxon>Flavobacteriia</taxon>
        <taxon>Flavobacteriales</taxon>
        <taxon>Flavobacteriaceae</taxon>
    </lineage>
</organism>
<accession>A0ABS1WNF2</accession>
<keyword evidence="2" id="KW-0255">Endonuclease</keyword>
<protein>
    <submittedName>
        <fullName evidence="2">Endonuclease</fullName>
    </submittedName>
</protein>
<sequence length="323" mass="37585">MVLNFNFLKPKTNKQTVAFYNIENLFDIYKDELTRDKDFNPTSEKRWTIKRYNNKLRKIGYAISNIGRKETNSHPAIIGLAEVENEAVIQDLIKSKHLKEYPYQFVHYNSKDERGIDVAFIYDSKKFTVTSSDVFTYNFTNDDGSPDYTRDILLVSGLFLGETVHFLVNHWPSRRSGNNETEHKRLTASKHLQSIIATLKDNLPDAKVIVMGDFNDDPASKSIEQLVDNQGLYNPMETLLSIDRGTTSHNFEWNLFDQILITPNFFKSRSKSFRYVKADIYDPDFLKQSDGKYKGTPYRTYVGKRYKGGYSDHFPVYLILKKK</sequence>